<comment type="caution">
    <text evidence="7">The sequence shown here is derived from an EMBL/GenBank/DDBJ whole genome shotgun (WGS) entry which is preliminary data.</text>
</comment>
<dbReference type="PANTHER" id="PTHR24346">
    <property type="entry name" value="MAP/MICROTUBULE AFFINITY-REGULATING KINASE"/>
    <property type="match status" value="1"/>
</dbReference>
<dbReference type="InterPro" id="IPR008271">
    <property type="entry name" value="Ser/Thr_kinase_AS"/>
</dbReference>
<dbReference type="GO" id="GO:0005634">
    <property type="term" value="C:nucleus"/>
    <property type="evidence" value="ECO:0007669"/>
    <property type="project" value="TreeGrafter"/>
</dbReference>
<dbReference type="SMART" id="SM00220">
    <property type="entry name" value="S_TKc"/>
    <property type="match status" value="1"/>
</dbReference>
<evidence type="ECO:0000256" key="4">
    <source>
        <dbReference type="SAM" id="MobiDB-lite"/>
    </source>
</evidence>
<dbReference type="AlphaFoldDB" id="A0AAD5X4U0"/>
<proteinExistence type="predicted"/>
<dbReference type="PROSITE" id="PS00107">
    <property type="entry name" value="PROTEIN_KINASE_ATP"/>
    <property type="match status" value="1"/>
</dbReference>
<evidence type="ECO:0000313" key="8">
    <source>
        <dbReference type="Proteomes" id="UP001212841"/>
    </source>
</evidence>
<dbReference type="CDD" id="cd00130">
    <property type="entry name" value="PAS"/>
    <property type="match status" value="1"/>
</dbReference>
<dbReference type="InterPro" id="IPR000014">
    <property type="entry name" value="PAS"/>
</dbReference>
<dbReference type="SUPFAM" id="SSF55785">
    <property type="entry name" value="PYP-like sensor domain (PAS domain)"/>
    <property type="match status" value="1"/>
</dbReference>
<dbReference type="GO" id="GO:0005524">
    <property type="term" value="F:ATP binding"/>
    <property type="evidence" value="ECO:0007669"/>
    <property type="project" value="UniProtKB-UniRule"/>
</dbReference>
<name>A0AAD5X4U0_9FUNG</name>
<dbReference type="GO" id="GO:0005829">
    <property type="term" value="C:cytosol"/>
    <property type="evidence" value="ECO:0007669"/>
    <property type="project" value="TreeGrafter"/>
</dbReference>
<dbReference type="Pfam" id="PF00069">
    <property type="entry name" value="Pkinase"/>
    <property type="match status" value="1"/>
</dbReference>
<dbReference type="PROSITE" id="PS50112">
    <property type="entry name" value="PAS"/>
    <property type="match status" value="1"/>
</dbReference>
<dbReference type="InterPro" id="IPR017441">
    <property type="entry name" value="Protein_kinase_ATP_BS"/>
</dbReference>
<dbReference type="Gene3D" id="3.30.450.20">
    <property type="entry name" value="PAS domain"/>
    <property type="match status" value="1"/>
</dbReference>
<dbReference type="GO" id="GO:0004674">
    <property type="term" value="F:protein serine/threonine kinase activity"/>
    <property type="evidence" value="ECO:0007669"/>
    <property type="project" value="TreeGrafter"/>
</dbReference>
<dbReference type="GO" id="GO:0045719">
    <property type="term" value="P:negative regulation of glycogen biosynthetic process"/>
    <property type="evidence" value="ECO:0007669"/>
    <property type="project" value="TreeGrafter"/>
</dbReference>
<evidence type="ECO:0000256" key="1">
    <source>
        <dbReference type="ARBA" id="ARBA00022741"/>
    </source>
</evidence>
<dbReference type="GO" id="GO:0035556">
    <property type="term" value="P:intracellular signal transduction"/>
    <property type="evidence" value="ECO:0007669"/>
    <property type="project" value="TreeGrafter"/>
</dbReference>
<dbReference type="Pfam" id="PF13426">
    <property type="entry name" value="PAS_9"/>
    <property type="match status" value="2"/>
</dbReference>
<sequence length="933" mass="101969">MRSLFHHPSHVDDDNAFPQELARIRDDTTSPTSPEAPSLVAFATESLHSFNFCPPDHRRIAKRKEAWDRLTFAVGLGSAINIMAGHEEHSEDTEQHPHGLDIKTRDPSLPEMLPPASDTTGANSLPTSTSPITAPTSVTISTTLPRLPTGPSSANLHSLHSPFRFHPPTHATITTSPDLTVLTINETACMMLRTSHEELIGRSITDVLGPEYREKVVNIVRKKGEEGDGGGKRNKSGKVLVCGRVVRVLRKDRTTHPASLWLKEKVGGDGEVVLIWVLEEIKEFTVTLLVTPEGRIVDASLTFSELYGYTRSEMSALTLVDIIPSLATNLLTSTSTPHADLKKIPLQKFFGTRTKCGTTFPVIAKLHTHYPSGTLPAHIAATLSHYDPTLAHDDECSVELISMEHISGVITVLGDGKVQGCNEVFGKYLFGVDGGTGEMGVMKIESLIPGFWGMVEKAKVNGTAMQPGGLERRASVQSLSGGQIALTANLVAVHRDGTPLNVDVSVRTVGDVYAVWVSFEREMRVGIPMRIEEGDADEDEEEEVMSAKPMAPPRDVDFGNEGGRGGAAGGEEEGVFISESSKASIPDTEPHIASASHDITSQHCTSTFTTLSLHTHASPSPSIEYPRNIDAYTISSPLGEGAYGYVRLAHPTSDPDEKVVIKFIVKARVLADCWTRLTLPTTPSNPTPTTSTRVPLESHILTHLLSHPHPSIPTLLTSFEDSHFFYLVMRAHGSGSGMDLFDAIELAPQGLGPQRVRKIFKQVVEAVRHLHSVGVVHRDIKDENVILDIDKDAPDGEDGVRAQLVDFGSAAYLYPPSSSSTPSQDQKPKKFSTFCGTLDYASPEVLLGHKYEGKPQDIWALGVLLYTMWFRENPFYNIDEIVEGVVRVRRKDGEGGAMGDGEEEERVLELVRWMMEKDVEKRPGIEEVGGHEW</sequence>
<organism evidence="7 8">
    <name type="scientific">Rhizophlyctis rosea</name>
    <dbReference type="NCBI Taxonomy" id="64517"/>
    <lineage>
        <taxon>Eukaryota</taxon>
        <taxon>Fungi</taxon>
        <taxon>Fungi incertae sedis</taxon>
        <taxon>Chytridiomycota</taxon>
        <taxon>Chytridiomycota incertae sedis</taxon>
        <taxon>Chytridiomycetes</taxon>
        <taxon>Rhizophlyctidales</taxon>
        <taxon>Rhizophlyctidaceae</taxon>
        <taxon>Rhizophlyctis</taxon>
    </lineage>
</organism>
<dbReference type="PROSITE" id="PS50011">
    <property type="entry name" value="PROTEIN_KINASE_DOM"/>
    <property type="match status" value="1"/>
</dbReference>
<evidence type="ECO:0000256" key="3">
    <source>
        <dbReference type="PROSITE-ProRule" id="PRU10141"/>
    </source>
</evidence>
<dbReference type="InterPro" id="IPR035965">
    <property type="entry name" value="PAS-like_dom_sf"/>
</dbReference>
<keyword evidence="8" id="KW-1185">Reference proteome</keyword>
<feature type="domain" description="Protein kinase" evidence="5">
    <location>
        <begin position="632"/>
        <end position="933"/>
    </location>
</feature>
<protein>
    <recommendedName>
        <fullName evidence="9">LOV domain-containing protein</fullName>
    </recommendedName>
</protein>
<dbReference type="InterPro" id="IPR011009">
    <property type="entry name" value="Kinase-like_dom_sf"/>
</dbReference>
<feature type="compositionally biased region" description="Acidic residues" evidence="4">
    <location>
        <begin position="534"/>
        <end position="544"/>
    </location>
</feature>
<keyword evidence="2 3" id="KW-0067">ATP-binding</keyword>
<evidence type="ECO:0000313" key="7">
    <source>
        <dbReference type="EMBL" id="KAJ3051900.1"/>
    </source>
</evidence>
<feature type="compositionally biased region" description="Basic and acidic residues" evidence="4">
    <location>
        <begin position="87"/>
        <end position="108"/>
    </location>
</feature>
<feature type="compositionally biased region" description="Low complexity" evidence="4">
    <location>
        <begin position="124"/>
        <end position="144"/>
    </location>
</feature>
<dbReference type="EMBL" id="JADGJD010000346">
    <property type="protein sequence ID" value="KAJ3051900.1"/>
    <property type="molecule type" value="Genomic_DNA"/>
</dbReference>
<keyword evidence="1 3" id="KW-0547">Nucleotide-binding</keyword>
<evidence type="ECO:0000256" key="2">
    <source>
        <dbReference type="ARBA" id="ARBA00022840"/>
    </source>
</evidence>
<accession>A0AAD5X4U0</accession>
<dbReference type="Proteomes" id="UP001212841">
    <property type="component" value="Unassembled WGS sequence"/>
</dbReference>
<evidence type="ECO:0008006" key="9">
    <source>
        <dbReference type="Google" id="ProtNLM"/>
    </source>
</evidence>
<dbReference type="InterPro" id="IPR000719">
    <property type="entry name" value="Prot_kinase_dom"/>
</dbReference>
<dbReference type="Gene3D" id="3.30.200.20">
    <property type="entry name" value="Phosphorylase Kinase, domain 1"/>
    <property type="match status" value="1"/>
</dbReference>
<feature type="binding site" evidence="3">
    <location>
        <position position="666"/>
    </location>
    <ligand>
        <name>ATP</name>
        <dbReference type="ChEBI" id="CHEBI:30616"/>
    </ligand>
</feature>
<evidence type="ECO:0000259" key="6">
    <source>
        <dbReference type="PROSITE" id="PS50112"/>
    </source>
</evidence>
<dbReference type="Gene3D" id="1.10.510.10">
    <property type="entry name" value="Transferase(Phosphotransferase) domain 1"/>
    <property type="match status" value="1"/>
</dbReference>
<dbReference type="PROSITE" id="PS00108">
    <property type="entry name" value="PROTEIN_KINASE_ST"/>
    <property type="match status" value="1"/>
</dbReference>
<dbReference type="PANTHER" id="PTHR24346:SF51">
    <property type="entry name" value="PAS DOMAIN-CONTAINING SERINE_THREONINE-PROTEIN KINASE"/>
    <property type="match status" value="1"/>
</dbReference>
<gene>
    <name evidence="7" type="ORF">HK097_007088</name>
</gene>
<feature type="region of interest" description="Disordered" evidence="4">
    <location>
        <begin position="87"/>
        <end position="160"/>
    </location>
</feature>
<dbReference type="SMART" id="SM00091">
    <property type="entry name" value="PAS"/>
    <property type="match status" value="2"/>
</dbReference>
<feature type="domain" description="PAS" evidence="6">
    <location>
        <begin position="181"/>
        <end position="227"/>
    </location>
</feature>
<reference evidence="7" key="1">
    <citation type="submission" date="2020-05" db="EMBL/GenBank/DDBJ databases">
        <title>Phylogenomic resolution of chytrid fungi.</title>
        <authorList>
            <person name="Stajich J.E."/>
            <person name="Amses K."/>
            <person name="Simmons R."/>
            <person name="Seto K."/>
            <person name="Myers J."/>
            <person name="Bonds A."/>
            <person name="Quandt C.A."/>
            <person name="Barry K."/>
            <person name="Liu P."/>
            <person name="Grigoriev I."/>
            <person name="Longcore J.E."/>
            <person name="James T.Y."/>
        </authorList>
    </citation>
    <scope>NUCLEOTIDE SEQUENCE</scope>
    <source>
        <strain evidence="7">JEL0318</strain>
    </source>
</reference>
<feature type="region of interest" description="Disordered" evidence="4">
    <location>
        <begin position="534"/>
        <end position="571"/>
    </location>
</feature>
<feature type="compositionally biased region" description="Gly residues" evidence="4">
    <location>
        <begin position="560"/>
        <end position="569"/>
    </location>
</feature>
<dbReference type="SUPFAM" id="SSF56112">
    <property type="entry name" value="Protein kinase-like (PK-like)"/>
    <property type="match status" value="1"/>
</dbReference>
<evidence type="ECO:0000259" key="5">
    <source>
        <dbReference type="PROSITE" id="PS50011"/>
    </source>
</evidence>